<protein>
    <recommendedName>
        <fullName evidence="3">Ig-like domain-containing protein</fullName>
    </recommendedName>
</protein>
<sequence>MFPGAGSADLAGLDVSKLGCNCRDHLEHQQKTSGSTPFSVIYLNTTRPSNTPSQFYGSYLGSTAMLTITGVQAEEEDEAVYYCGGYDSSSTAGSDRGRCEIEVQPRIKNGCFLPFSLRITLGCVTQAGFPLPALNVFPVLPQCMEGYSSRYPGETIKITCSRGSSGCGYSWYQMKTLGSAYVTVWYSNTKRTSGIPP</sequence>
<name>A0A8C9EPI6_PAVCR</name>
<reference evidence="1" key="1">
    <citation type="submission" date="2025-08" db="UniProtKB">
        <authorList>
            <consortium name="Ensembl"/>
        </authorList>
    </citation>
    <scope>IDENTIFICATION</scope>
</reference>
<dbReference type="Gene3D" id="2.60.40.10">
    <property type="entry name" value="Immunoglobulins"/>
    <property type="match status" value="1"/>
</dbReference>
<dbReference type="InterPro" id="IPR036179">
    <property type="entry name" value="Ig-like_dom_sf"/>
</dbReference>
<keyword evidence="2" id="KW-1185">Reference proteome</keyword>
<organism evidence="1 2">
    <name type="scientific">Pavo cristatus</name>
    <name type="common">Indian peafowl</name>
    <name type="synonym">Blue peafowl</name>
    <dbReference type="NCBI Taxonomy" id="9049"/>
    <lineage>
        <taxon>Eukaryota</taxon>
        <taxon>Metazoa</taxon>
        <taxon>Chordata</taxon>
        <taxon>Craniata</taxon>
        <taxon>Vertebrata</taxon>
        <taxon>Euteleostomi</taxon>
        <taxon>Archelosauria</taxon>
        <taxon>Archosauria</taxon>
        <taxon>Dinosauria</taxon>
        <taxon>Saurischia</taxon>
        <taxon>Theropoda</taxon>
        <taxon>Coelurosauria</taxon>
        <taxon>Aves</taxon>
        <taxon>Neognathae</taxon>
        <taxon>Galloanserae</taxon>
        <taxon>Galliformes</taxon>
        <taxon>Phasianidae</taxon>
        <taxon>Phasianinae</taxon>
        <taxon>Pavo</taxon>
    </lineage>
</organism>
<evidence type="ECO:0000313" key="2">
    <source>
        <dbReference type="Proteomes" id="UP000694428"/>
    </source>
</evidence>
<accession>A0A8C9EPI6</accession>
<evidence type="ECO:0000313" key="1">
    <source>
        <dbReference type="Ensembl" id="ENSPSTP00000003234.1"/>
    </source>
</evidence>
<dbReference type="AlphaFoldDB" id="A0A8C9EPI6"/>
<dbReference type="Ensembl" id="ENSPSTT00000003390.1">
    <property type="protein sequence ID" value="ENSPSTP00000003234.1"/>
    <property type="gene ID" value="ENSPSTG00000002361.1"/>
</dbReference>
<evidence type="ECO:0008006" key="3">
    <source>
        <dbReference type="Google" id="ProtNLM"/>
    </source>
</evidence>
<dbReference type="SUPFAM" id="SSF48726">
    <property type="entry name" value="Immunoglobulin"/>
    <property type="match status" value="1"/>
</dbReference>
<reference evidence="1" key="2">
    <citation type="submission" date="2025-09" db="UniProtKB">
        <authorList>
            <consortium name="Ensembl"/>
        </authorList>
    </citation>
    <scope>IDENTIFICATION</scope>
</reference>
<dbReference type="InterPro" id="IPR050150">
    <property type="entry name" value="IgV_Light_Chain"/>
</dbReference>
<dbReference type="PANTHER" id="PTHR23267">
    <property type="entry name" value="IMMUNOGLOBULIN LIGHT CHAIN"/>
    <property type="match status" value="1"/>
</dbReference>
<dbReference type="InterPro" id="IPR013783">
    <property type="entry name" value="Ig-like_fold"/>
</dbReference>
<dbReference type="Proteomes" id="UP000694428">
    <property type="component" value="Unplaced"/>
</dbReference>
<proteinExistence type="predicted"/>